<dbReference type="RefSeq" id="WP_108601719.1">
    <property type="nucleotide sequence ID" value="NZ_CP026604.1"/>
</dbReference>
<dbReference type="PROSITE" id="PS51257">
    <property type="entry name" value="PROKAR_LIPOPROTEIN"/>
    <property type="match status" value="1"/>
</dbReference>
<dbReference type="OrthoDB" id="9760450at2"/>
<dbReference type="AlphaFoldDB" id="A0A2S0VN50"/>
<evidence type="ECO:0000313" key="3">
    <source>
        <dbReference type="EMBL" id="AWB65644.1"/>
    </source>
</evidence>
<accession>A0A2S0VN50</accession>
<dbReference type="Gene3D" id="3.20.20.80">
    <property type="entry name" value="Glycosidases"/>
    <property type="match status" value="1"/>
</dbReference>
<dbReference type="InterPro" id="IPR017853">
    <property type="entry name" value="GH"/>
</dbReference>
<proteinExistence type="predicted"/>
<feature type="domain" description="Agarase CBM-like" evidence="2">
    <location>
        <begin position="42"/>
        <end position="228"/>
    </location>
</feature>
<evidence type="ECO:0000259" key="2">
    <source>
        <dbReference type="Pfam" id="PF17992"/>
    </source>
</evidence>
<dbReference type="Pfam" id="PF17992">
    <property type="entry name" value="Agarase_CBM"/>
    <property type="match status" value="1"/>
</dbReference>
<keyword evidence="4" id="KW-1185">Reference proteome</keyword>
<dbReference type="Gene3D" id="2.60.120.430">
    <property type="entry name" value="Galactose-binding lectin"/>
    <property type="match status" value="1"/>
</dbReference>
<name>A0A2S0VN50_9ALTE</name>
<dbReference type="InterPro" id="IPR040669">
    <property type="entry name" value="Agarase_CBM"/>
</dbReference>
<dbReference type="KEGG" id="cate:C2869_03975"/>
<feature type="chain" id="PRO_5015707837" evidence="1">
    <location>
        <begin position="19"/>
        <end position="772"/>
    </location>
</feature>
<evidence type="ECO:0000256" key="1">
    <source>
        <dbReference type="SAM" id="SignalP"/>
    </source>
</evidence>
<evidence type="ECO:0000313" key="4">
    <source>
        <dbReference type="Proteomes" id="UP000244441"/>
    </source>
</evidence>
<dbReference type="EMBL" id="CP026604">
    <property type="protein sequence ID" value="AWB65644.1"/>
    <property type="molecule type" value="Genomic_DNA"/>
</dbReference>
<protein>
    <submittedName>
        <fullName evidence="3">Agarase</fullName>
    </submittedName>
</protein>
<gene>
    <name evidence="3" type="ORF">C2869_03975</name>
</gene>
<feature type="signal peptide" evidence="1">
    <location>
        <begin position="1"/>
        <end position="18"/>
    </location>
</feature>
<keyword evidence="1" id="KW-0732">Signal</keyword>
<dbReference type="Proteomes" id="UP000244441">
    <property type="component" value="Chromosome"/>
</dbReference>
<reference evidence="3 4" key="1">
    <citation type="submission" date="2018-01" db="EMBL/GenBank/DDBJ databases">
        <title>Genome sequence of a Cantenovulum-like bacteria.</title>
        <authorList>
            <person name="Tan W.R."/>
            <person name="Lau N.-S."/>
            <person name="Go F."/>
            <person name="Amirul A.-A.A."/>
        </authorList>
    </citation>
    <scope>NUCLEOTIDE SEQUENCE [LARGE SCALE GENOMIC DNA]</scope>
    <source>
        <strain evidence="3 4">CCB-QB4</strain>
    </source>
</reference>
<dbReference type="SUPFAM" id="SSF51445">
    <property type="entry name" value="(Trans)glycosidases"/>
    <property type="match status" value="1"/>
</dbReference>
<sequence>MKNLQTLTGLMLMTGLTACSLQQTTGSSAESTNSNTLLTLVDFESDHYKTMLTVTNGSSQLVTDNGQGVSQGKQALQLDMAAKQNYLTAFTLAPQDNSTWDWSQYQNFSLAIDITNPLDESTHMYLEVADSDGKLHRRSVNVGKNSSQTYHVELSGYDLGIESGMRANPDAFETNAKPFLYRWGATKEIDLSAVKHIQFSAESLLSDRRFIIDNIRLVQNPKYDQAYLKGLVDEYGQAITAKFPQKVSNDQDLAARTKRELSHLSDKLFSDRSQYGGWAQGPKLEATGYFRTTKYKGKWALVDPEGYLFFSNGIANVRMANTSTMTGIDFDKALIPQRSKDDLTPEDSVGLNRITGKALSTRHVNSEMRNNMFSWLPDYHEPLAKHYGYRREAHIGAVESGETYSFYQANLERKYGDNFMQTWKDITLKRMRNWGFTSFGNWIDPMFYHENQLPYFANGWIIGNFKKVSSGADYWAPMPDPFDPLFAERVRATVKQVASEVQNSPWCIGVFVDNEKSWGRMGSIETQYGIVINTLGRATTDSPTKAHYSQLLRQQYQTIDKLNASWNSQIASWQAFDQGVKVKDFTDSQVKDFSTLLSAYADQYFKIVRQETKQQMPNHLYMGARFAPWGMTPEVLNAAVKYTDVMSFNYYREGLHPEQWAFLEEIDMPSVIGEFHFGADDTGLYHPGAVLAQDQQDRAQKYQGYLNSVIDNPYMVGAHWFQYVDSPTTGRAHDGENYNVGFVTSADIPYQPLVDKVKEVNGYLYQRKFGNQ</sequence>
<organism evidence="3 4">
    <name type="scientific">Saccharobesus litoralis</name>
    <dbReference type="NCBI Taxonomy" id="2172099"/>
    <lineage>
        <taxon>Bacteria</taxon>
        <taxon>Pseudomonadati</taxon>
        <taxon>Pseudomonadota</taxon>
        <taxon>Gammaproteobacteria</taxon>
        <taxon>Alteromonadales</taxon>
        <taxon>Alteromonadaceae</taxon>
        <taxon>Saccharobesus</taxon>
    </lineage>
</organism>